<dbReference type="PANTHER" id="PTHR37823">
    <property type="entry name" value="CYTOCHROME C-553-LIKE"/>
    <property type="match status" value="1"/>
</dbReference>
<dbReference type="InterPro" id="IPR012218">
    <property type="entry name" value="Cyt_c_BACSU-c550-type"/>
</dbReference>
<evidence type="ECO:0000256" key="2">
    <source>
        <dbReference type="ARBA" id="ARBA00022617"/>
    </source>
</evidence>
<feature type="signal peptide" evidence="7">
    <location>
        <begin position="1"/>
        <end position="21"/>
    </location>
</feature>
<keyword evidence="2 6" id="KW-0349">Heme</keyword>
<accession>A0ABW4C8V2</accession>
<name>A0ABW4C8V2_9BACL</name>
<organism evidence="9 10">
    <name type="scientific">Kroppenstedtia sanguinis</name>
    <dbReference type="NCBI Taxonomy" id="1380684"/>
    <lineage>
        <taxon>Bacteria</taxon>
        <taxon>Bacillati</taxon>
        <taxon>Bacillota</taxon>
        <taxon>Bacilli</taxon>
        <taxon>Bacillales</taxon>
        <taxon>Thermoactinomycetaceae</taxon>
        <taxon>Kroppenstedtia</taxon>
    </lineage>
</organism>
<evidence type="ECO:0000256" key="5">
    <source>
        <dbReference type="ARBA" id="ARBA00023004"/>
    </source>
</evidence>
<keyword evidence="3 6" id="KW-0479">Metal-binding</keyword>
<keyword evidence="10" id="KW-1185">Reference proteome</keyword>
<feature type="chain" id="PRO_5047147993" evidence="7">
    <location>
        <begin position="22"/>
        <end position="109"/>
    </location>
</feature>
<evidence type="ECO:0000259" key="8">
    <source>
        <dbReference type="PROSITE" id="PS51007"/>
    </source>
</evidence>
<dbReference type="Pfam" id="PF13442">
    <property type="entry name" value="Cytochrome_CBB3"/>
    <property type="match status" value="1"/>
</dbReference>
<evidence type="ECO:0000256" key="7">
    <source>
        <dbReference type="SAM" id="SignalP"/>
    </source>
</evidence>
<comment type="caution">
    <text evidence="9">The sequence shown here is derived from an EMBL/GenBank/DDBJ whole genome shotgun (WGS) entry which is preliminary data.</text>
</comment>
<dbReference type="Gene3D" id="1.10.760.10">
    <property type="entry name" value="Cytochrome c-like domain"/>
    <property type="match status" value="1"/>
</dbReference>
<evidence type="ECO:0000256" key="4">
    <source>
        <dbReference type="ARBA" id="ARBA00022982"/>
    </source>
</evidence>
<dbReference type="InterPro" id="IPR036909">
    <property type="entry name" value="Cyt_c-like_dom_sf"/>
</dbReference>
<dbReference type="PROSITE" id="PS51007">
    <property type="entry name" value="CYTC"/>
    <property type="match status" value="1"/>
</dbReference>
<keyword evidence="1" id="KW-0813">Transport</keyword>
<dbReference type="PANTHER" id="PTHR37823:SF2">
    <property type="entry name" value="CYTOCHROME C-550"/>
    <property type="match status" value="1"/>
</dbReference>
<evidence type="ECO:0000256" key="6">
    <source>
        <dbReference type="PROSITE-ProRule" id="PRU00433"/>
    </source>
</evidence>
<sequence length="109" mass="12145">MKKYKLLLVLLPFLLLFTGCADEDTAPSSPSKKESASAQIPDNYYTSCVNCHGDNLQGGYGPPLEKIGSKYTKKELKSILDEGIGKMPAQQQIPKKDREQLAEWLSQLR</sequence>
<dbReference type="PIRSF" id="PIRSF000025">
    <property type="entry name" value="Cytc_Bsub_c550"/>
    <property type="match status" value="1"/>
</dbReference>
<dbReference type="SUPFAM" id="SSF46626">
    <property type="entry name" value="Cytochrome c"/>
    <property type="match status" value="1"/>
</dbReference>
<feature type="domain" description="Cytochrome c" evidence="8">
    <location>
        <begin position="35"/>
        <end position="109"/>
    </location>
</feature>
<keyword evidence="5 6" id="KW-0408">Iron</keyword>
<dbReference type="PROSITE" id="PS51257">
    <property type="entry name" value="PROKAR_LIPOPROTEIN"/>
    <property type="match status" value="1"/>
</dbReference>
<keyword evidence="4" id="KW-0249">Electron transport</keyword>
<dbReference type="Proteomes" id="UP001597282">
    <property type="component" value="Unassembled WGS sequence"/>
</dbReference>
<dbReference type="RefSeq" id="WP_380163168.1">
    <property type="nucleotide sequence ID" value="NZ_JBHTNU010000003.1"/>
</dbReference>
<gene>
    <name evidence="9" type="ORF">ACFQ4Y_04360</name>
</gene>
<proteinExistence type="predicted"/>
<dbReference type="InterPro" id="IPR051811">
    <property type="entry name" value="Cytochrome_c550/c551-like"/>
</dbReference>
<protein>
    <submittedName>
        <fullName evidence="9">C-type cytochrome</fullName>
    </submittedName>
</protein>
<reference evidence="10" key="1">
    <citation type="journal article" date="2019" name="Int. J. Syst. Evol. Microbiol.">
        <title>The Global Catalogue of Microorganisms (GCM) 10K type strain sequencing project: providing services to taxonomists for standard genome sequencing and annotation.</title>
        <authorList>
            <consortium name="The Broad Institute Genomics Platform"/>
            <consortium name="The Broad Institute Genome Sequencing Center for Infectious Disease"/>
            <person name="Wu L."/>
            <person name="Ma J."/>
        </authorList>
    </citation>
    <scope>NUCLEOTIDE SEQUENCE [LARGE SCALE GENOMIC DNA]</scope>
    <source>
        <strain evidence="10">S1</strain>
    </source>
</reference>
<evidence type="ECO:0000313" key="10">
    <source>
        <dbReference type="Proteomes" id="UP001597282"/>
    </source>
</evidence>
<dbReference type="EMBL" id="JBHTNU010000003">
    <property type="protein sequence ID" value="MFD1426165.1"/>
    <property type="molecule type" value="Genomic_DNA"/>
</dbReference>
<keyword evidence="7" id="KW-0732">Signal</keyword>
<evidence type="ECO:0000256" key="3">
    <source>
        <dbReference type="ARBA" id="ARBA00022723"/>
    </source>
</evidence>
<dbReference type="InterPro" id="IPR009056">
    <property type="entry name" value="Cyt_c-like_dom"/>
</dbReference>
<evidence type="ECO:0000256" key="1">
    <source>
        <dbReference type="ARBA" id="ARBA00022448"/>
    </source>
</evidence>
<evidence type="ECO:0000313" key="9">
    <source>
        <dbReference type="EMBL" id="MFD1426165.1"/>
    </source>
</evidence>